<dbReference type="OrthoDB" id="3006326at2759"/>
<organism evidence="2 3">
    <name type="scientific">Lentithecium fluviatile CBS 122367</name>
    <dbReference type="NCBI Taxonomy" id="1168545"/>
    <lineage>
        <taxon>Eukaryota</taxon>
        <taxon>Fungi</taxon>
        <taxon>Dikarya</taxon>
        <taxon>Ascomycota</taxon>
        <taxon>Pezizomycotina</taxon>
        <taxon>Dothideomycetes</taxon>
        <taxon>Pleosporomycetidae</taxon>
        <taxon>Pleosporales</taxon>
        <taxon>Massarineae</taxon>
        <taxon>Lentitheciaceae</taxon>
        <taxon>Lentithecium</taxon>
    </lineage>
</organism>
<name>A0A6G1JDI5_9PLEO</name>
<evidence type="ECO:0000313" key="2">
    <source>
        <dbReference type="EMBL" id="KAF2688602.1"/>
    </source>
</evidence>
<dbReference type="Proteomes" id="UP000799291">
    <property type="component" value="Unassembled WGS sequence"/>
</dbReference>
<protein>
    <submittedName>
        <fullName evidence="2">Uncharacterized protein</fullName>
    </submittedName>
</protein>
<reference evidence="2" key="1">
    <citation type="journal article" date="2020" name="Stud. Mycol.">
        <title>101 Dothideomycetes genomes: a test case for predicting lifestyles and emergence of pathogens.</title>
        <authorList>
            <person name="Haridas S."/>
            <person name="Albert R."/>
            <person name="Binder M."/>
            <person name="Bloem J."/>
            <person name="Labutti K."/>
            <person name="Salamov A."/>
            <person name="Andreopoulos B."/>
            <person name="Baker S."/>
            <person name="Barry K."/>
            <person name="Bills G."/>
            <person name="Bluhm B."/>
            <person name="Cannon C."/>
            <person name="Castanera R."/>
            <person name="Culley D."/>
            <person name="Daum C."/>
            <person name="Ezra D."/>
            <person name="Gonzalez J."/>
            <person name="Henrissat B."/>
            <person name="Kuo A."/>
            <person name="Liang C."/>
            <person name="Lipzen A."/>
            <person name="Lutzoni F."/>
            <person name="Magnuson J."/>
            <person name="Mondo S."/>
            <person name="Nolan M."/>
            <person name="Ohm R."/>
            <person name="Pangilinan J."/>
            <person name="Park H.-J."/>
            <person name="Ramirez L."/>
            <person name="Alfaro M."/>
            <person name="Sun H."/>
            <person name="Tritt A."/>
            <person name="Yoshinaga Y."/>
            <person name="Zwiers L.-H."/>
            <person name="Turgeon B."/>
            <person name="Goodwin S."/>
            <person name="Spatafora J."/>
            <person name="Crous P."/>
            <person name="Grigoriev I."/>
        </authorList>
    </citation>
    <scope>NUCLEOTIDE SEQUENCE</scope>
    <source>
        <strain evidence="2">CBS 122367</strain>
    </source>
</reference>
<keyword evidence="1" id="KW-0732">Signal</keyword>
<dbReference type="AlphaFoldDB" id="A0A6G1JDI5"/>
<evidence type="ECO:0000256" key="1">
    <source>
        <dbReference type="SAM" id="SignalP"/>
    </source>
</evidence>
<evidence type="ECO:0000313" key="3">
    <source>
        <dbReference type="Proteomes" id="UP000799291"/>
    </source>
</evidence>
<feature type="signal peptide" evidence="1">
    <location>
        <begin position="1"/>
        <end position="19"/>
    </location>
</feature>
<feature type="chain" id="PRO_5026198956" evidence="1">
    <location>
        <begin position="20"/>
        <end position="278"/>
    </location>
</feature>
<accession>A0A6G1JDI5</accession>
<gene>
    <name evidence="2" type="ORF">K458DRAFT_414328</name>
</gene>
<sequence>MMPKTLFAFATLPLLGAVAQNSTETFQENVGGYEFIKTGPKKLAPKADYEWAAAQTALKLLKDGLKAQGKDAILKVLSPAIAEADTFWKDIVATSTGKLEQKEGWVSADGEGIAFLPNVTAERFVKWYLSPLADVANNAANPEHYYKATTTSGTAAVSEIIEGWGGITTHFQVPNFALPPNRERYPFLHEHADFPLQAAGDKVLMDGTVFGVLHISARNVKGADYGQPIDGVHVAASVWYGDAAKDDHLEDERTHMTTEIINLTLQAQKDIEGGKLPV</sequence>
<keyword evidence="3" id="KW-1185">Reference proteome</keyword>
<dbReference type="EMBL" id="MU005573">
    <property type="protein sequence ID" value="KAF2688602.1"/>
    <property type="molecule type" value="Genomic_DNA"/>
</dbReference>
<proteinExistence type="predicted"/>